<sequence>TQTPRRSWRPRSPPAAGEGPRRGRRAEKAASHCRRLRRSRCSCRRPAPESRCRNPKPRIPRPPCPGKRAAAAGPPSYGERPPLVSSLRTTPAAEAAGKLETPESQRASRPGRAALLSAGRGLHPAARFLESEMTSVGDGGFPATVDGQGYQTLNSEHGRFIALEQLVPFLLVIPLHQLHPPFHTFNPSKELEGSDKVQTYTPKLNAGT</sequence>
<dbReference type="AlphaFoldDB" id="Q3UQ07"/>
<evidence type="ECO:0000256" key="1">
    <source>
        <dbReference type="SAM" id="MobiDB-lite"/>
    </source>
</evidence>
<reference evidence="2" key="2">
    <citation type="journal article" date="2000" name="Genome Res.">
        <title>Normalization and subtraction of cap-trapper-selected cDNAs to prepare full-length cDNA libraries for rapid discovery of new genes.</title>
        <authorList>
            <person name="Carninci P."/>
            <person name="Shibata Y."/>
            <person name="Hayatsu N."/>
            <person name="Sugahara Y."/>
            <person name="Shibata K."/>
            <person name="Itoh M."/>
            <person name="Konno H."/>
            <person name="Okazaki Y."/>
            <person name="Muramatsu M."/>
            <person name="Hayashizaki Y."/>
        </authorList>
    </citation>
    <scope>NUCLEOTIDE SEQUENCE</scope>
    <source>
        <strain evidence="2">C57BL/6J</strain>
        <tissue evidence="2">Lung</tissue>
    </source>
</reference>
<evidence type="ECO:0000313" key="3">
    <source>
        <dbReference type="MGI" id="MGI:3702436"/>
    </source>
</evidence>
<feature type="compositionally biased region" description="Basic residues" evidence="1">
    <location>
        <begin position="31"/>
        <end position="43"/>
    </location>
</feature>
<proteinExistence type="evidence at transcript level"/>
<protein>
    <submittedName>
        <fullName evidence="2">Uncharacterized protein</fullName>
    </submittedName>
</protein>
<dbReference type="EMBL" id="AK142978">
    <property type="protein sequence ID" value="BAE25237.1"/>
    <property type="molecule type" value="mRNA"/>
</dbReference>
<reference evidence="2" key="1">
    <citation type="journal article" date="1999" name="Methods Enzymol.">
        <title>High-efficiency full-length cDNA cloning.</title>
        <authorList>
            <person name="Carninci P."/>
            <person name="Hayashizaki Y."/>
        </authorList>
    </citation>
    <scope>NUCLEOTIDE SEQUENCE</scope>
    <source>
        <strain evidence="2">C57BL/6J</strain>
        <tissue evidence="2">Lung</tissue>
    </source>
</reference>
<gene>
    <name evidence="3" type="primary">Gm12359</name>
    <name evidence="3" type="synonym">OTTMUSG00000006457</name>
</gene>
<organism evidence="2">
    <name type="scientific">Mus musculus</name>
    <name type="common">Mouse</name>
    <dbReference type="NCBI Taxonomy" id="10090"/>
    <lineage>
        <taxon>Eukaryota</taxon>
        <taxon>Metazoa</taxon>
        <taxon>Chordata</taxon>
        <taxon>Craniata</taxon>
        <taxon>Vertebrata</taxon>
        <taxon>Euteleostomi</taxon>
        <taxon>Mammalia</taxon>
        <taxon>Eutheria</taxon>
        <taxon>Euarchontoglires</taxon>
        <taxon>Glires</taxon>
        <taxon>Rodentia</taxon>
        <taxon>Myomorpha</taxon>
        <taxon>Muroidea</taxon>
        <taxon>Muridae</taxon>
        <taxon>Murinae</taxon>
        <taxon>Mus</taxon>
        <taxon>Mus</taxon>
    </lineage>
</organism>
<evidence type="ECO:0000313" key="2">
    <source>
        <dbReference type="EMBL" id="BAE25237.1"/>
    </source>
</evidence>
<reference evidence="2" key="6">
    <citation type="submission" date="2004-03" db="EMBL/GenBank/DDBJ databases">
        <authorList>
            <person name="Arakawa T."/>
            <person name="Carninci P."/>
            <person name="Fukuda S."/>
            <person name="Hashizume W."/>
            <person name="Hayashida K."/>
            <person name="Hori F."/>
            <person name="Iida J."/>
            <person name="Imamura K."/>
            <person name="Imotani K."/>
            <person name="Itoh M."/>
            <person name="Kanagawa S."/>
            <person name="Kawai J."/>
            <person name="Kojima M."/>
            <person name="Konno H."/>
            <person name="Murata M."/>
            <person name="Nakamura M."/>
            <person name="Ninomiya N."/>
            <person name="Nishiyori H."/>
            <person name="Nomura K."/>
            <person name="Ohno M."/>
            <person name="Sakazume N."/>
            <person name="Sano H."/>
            <person name="Sasaki D."/>
            <person name="Shibata K."/>
            <person name="Shiraki T."/>
            <person name="Tagami M."/>
            <person name="Tagami Y."/>
            <person name="Waki K."/>
            <person name="Watahiki A."/>
            <person name="Muramatsu M."/>
            <person name="Hayashizaki Y."/>
        </authorList>
    </citation>
    <scope>NUCLEOTIDE SEQUENCE</scope>
    <source>
        <strain evidence="2">C57BL/6J</strain>
        <tissue evidence="2">Lung</tissue>
    </source>
</reference>
<feature type="compositionally biased region" description="Polar residues" evidence="1">
    <location>
        <begin position="196"/>
        <end position="208"/>
    </location>
</feature>
<reference evidence="2" key="4">
    <citation type="journal article" date="2001" name="Nature">
        <title>Functional annotation of a full-length mouse cDNA collection.</title>
        <authorList>
            <consortium name="The RIKEN Genome Exploration Research Group Phase II Team and the FANTOM Consortium"/>
        </authorList>
    </citation>
    <scope>NUCLEOTIDE SEQUENCE</scope>
    <source>
        <strain evidence="2">C57BL/6J</strain>
        <tissue evidence="2">Lung</tissue>
    </source>
</reference>
<feature type="region of interest" description="Disordered" evidence="1">
    <location>
        <begin position="1"/>
        <end position="110"/>
    </location>
</feature>
<reference evidence="2" key="3">
    <citation type="journal article" date="2000" name="Genome Res.">
        <title>RIKEN integrated sequence analysis (RISA) system--384-format sequencing pipeline with 384 multicapillary sequencer.</title>
        <authorList>
            <person name="Shibata K."/>
            <person name="Itoh M."/>
            <person name="Aizawa K."/>
            <person name="Nagaoka S."/>
            <person name="Sasaki N."/>
            <person name="Carninci P."/>
            <person name="Konno H."/>
            <person name="Akiyama J."/>
            <person name="Nishi K."/>
            <person name="Kitsunai T."/>
            <person name="Tashiro H."/>
            <person name="Itoh M."/>
            <person name="Sumi N."/>
            <person name="Ishii Y."/>
            <person name="Nakamura S."/>
            <person name="Hazama M."/>
            <person name="Nishine T."/>
            <person name="Harada A."/>
            <person name="Yamamoto R."/>
            <person name="Matsumoto H."/>
            <person name="Sakaguchi S."/>
            <person name="Ikegami T."/>
            <person name="Kashiwagi K."/>
            <person name="Fujiwake S."/>
            <person name="Inoue K."/>
            <person name="Togawa Y."/>
            <person name="Izawa M."/>
            <person name="Ohara E."/>
            <person name="Watahiki M."/>
            <person name="Yoneda Y."/>
            <person name="Ishikawa T."/>
            <person name="Ozawa K."/>
            <person name="Tanaka T."/>
            <person name="Matsuura S."/>
            <person name="Kawai J."/>
            <person name="Okazaki Y."/>
            <person name="Muramatsu M."/>
            <person name="Inoue Y."/>
            <person name="Kira A."/>
            <person name="Hayashizaki Y."/>
        </authorList>
    </citation>
    <scope>NUCLEOTIDE SEQUENCE</scope>
    <source>
        <strain evidence="2">C57BL/6J</strain>
        <tissue evidence="2">Lung</tissue>
    </source>
</reference>
<reference evidence="2" key="5">
    <citation type="journal article" date="2002" name="Nature">
        <title>Analysis of the mouse transcriptome based on functional annotation of 60,770 full-length cDNAs.</title>
        <authorList>
            <consortium name="The FANTOM Consortium and the RIKEN Genome Exploration Research Group Phase I and II Team"/>
        </authorList>
    </citation>
    <scope>NUCLEOTIDE SEQUENCE</scope>
    <source>
        <strain evidence="2">C57BL/6J</strain>
        <tissue evidence="2">Lung</tissue>
    </source>
</reference>
<dbReference type="AGR" id="MGI:3702436"/>
<name>Q3UQ07_MOUSE</name>
<reference evidence="2" key="7">
    <citation type="journal article" date="2005" name="Science">
        <title>The Transcriptional Landscape of the Mammalian Genome.</title>
        <authorList>
            <consortium name="The FANTOM Consortium"/>
            <consortium name="Riken Genome Exploration Research Group and Genome Science Group (Genome Network Project Core Group)"/>
        </authorList>
    </citation>
    <scope>NUCLEOTIDE SEQUENCE</scope>
    <source>
        <strain evidence="2">C57BL/6J</strain>
        <tissue evidence="2">Lung</tissue>
    </source>
</reference>
<feature type="region of interest" description="Disordered" evidence="1">
    <location>
        <begin position="188"/>
        <end position="208"/>
    </location>
</feature>
<reference evidence="2" key="8">
    <citation type="journal article" date="2005" name="Science">
        <title>Antisense Transcription in the Mammalian Transcriptome.</title>
        <authorList>
            <consortium name="RIKEN Genome Exploration Research Group and Genome Science Group (Genome Network Project Core Group) and the FANTOM Consortium"/>
        </authorList>
    </citation>
    <scope>NUCLEOTIDE SEQUENCE</scope>
    <source>
        <strain evidence="2">C57BL/6J</strain>
        <tissue evidence="2">Lung</tissue>
    </source>
</reference>
<feature type="non-terminal residue" evidence="2">
    <location>
        <position position="1"/>
    </location>
</feature>
<accession>Q3UQ07</accession>
<dbReference type="MGI" id="MGI:3702436">
    <property type="gene designation" value="Gm12359"/>
</dbReference>